<gene>
    <name evidence="3" type="ORF">KG104_01785</name>
</gene>
<dbReference type="GO" id="GO:0003700">
    <property type="term" value="F:DNA-binding transcription factor activity"/>
    <property type="evidence" value="ECO:0007669"/>
    <property type="project" value="TreeGrafter"/>
</dbReference>
<dbReference type="CDD" id="cd00093">
    <property type="entry name" value="HTH_XRE"/>
    <property type="match status" value="1"/>
</dbReference>
<accession>A0A975XKX6</accession>
<feature type="domain" description="HTH cro/C1-type" evidence="2">
    <location>
        <begin position="11"/>
        <end position="65"/>
    </location>
</feature>
<dbReference type="EMBL" id="CP076456">
    <property type="protein sequence ID" value="QWQ36577.1"/>
    <property type="molecule type" value="Genomic_DNA"/>
</dbReference>
<evidence type="ECO:0000259" key="2">
    <source>
        <dbReference type="PROSITE" id="PS50943"/>
    </source>
</evidence>
<dbReference type="SMART" id="SM00530">
    <property type="entry name" value="HTH_XRE"/>
    <property type="match status" value="1"/>
</dbReference>
<dbReference type="Proteomes" id="UP000680588">
    <property type="component" value="Chromosome"/>
</dbReference>
<dbReference type="PROSITE" id="PS50943">
    <property type="entry name" value="HTH_CROC1"/>
    <property type="match status" value="1"/>
</dbReference>
<dbReference type="SUPFAM" id="SSF47413">
    <property type="entry name" value="lambda repressor-like DNA-binding domains"/>
    <property type="match status" value="1"/>
</dbReference>
<proteinExistence type="predicted"/>
<dbReference type="InterPro" id="IPR050807">
    <property type="entry name" value="TransReg_Diox_bact_type"/>
</dbReference>
<dbReference type="Gene3D" id="2.60.120.10">
    <property type="entry name" value="Jelly Rolls"/>
    <property type="match status" value="1"/>
</dbReference>
<keyword evidence="4" id="KW-1185">Reference proteome</keyword>
<reference evidence="3" key="1">
    <citation type="submission" date="2021-06" db="EMBL/GenBank/DDBJ databases">
        <title>Novel species in genus Arthrobacter.</title>
        <authorList>
            <person name="Zhang G."/>
        </authorList>
    </citation>
    <scope>NUCLEOTIDE SEQUENCE</scope>
    <source>
        <strain evidence="3">Zg-ZUI122</strain>
    </source>
</reference>
<organism evidence="3 4">
    <name type="scientific">Arthrobacter sunyaminii</name>
    <dbReference type="NCBI Taxonomy" id="2816859"/>
    <lineage>
        <taxon>Bacteria</taxon>
        <taxon>Bacillati</taxon>
        <taxon>Actinomycetota</taxon>
        <taxon>Actinomycetes</taxon>
        <taxon>Micrococcales</taxon>
        <taxon>Micrococcaceae</taxon>
        <taxon>Arthrobacter</taxon>
    </lineage>
</organism>
<dbReference type="RefSeq" id="WP_207348404.1">
    <property type="nucleotide sequence ID" value="NZ_CP076456.1"/>
</dbReference>
<keyword evidence="1" id="KW-0238">DNA-binding</keyword>
<dbReference type="KEGG" id="asun:KG104_01785"/>
<dbReference type="InterPro" id="IPR010982">
    <property type="entry name" value="Lambda_DNA-bd_dom_sf"/>
</dbReference>
<dbReference type="PANTHER" id="PTHR46797:SF1">
    <property type="entry name" value="METHYLPHOSPHONATE SYNTHASE"/>
    <property type="match status" value="1"/>
</dbReference>
<dbReference type="Gene3D" id="1.10.260.40">
    <property type="entry name" value="lambda repressor-like DNA-binding domains"/>
    <property type="match status" value="1"/>
</dbReference>
<evidence type="ECO:0000313" key="3">
    <source>
        <dbReference type="EMBL" id="QWQ36577.1"/>
    </source>
</evidence>
<dbReference type="InterPro" id="IPR014710">
    <property type="entry name" value="RmlC-like_jellyroll"/>
</dbReference>
<dbReference type="SUPFAM" id="SSF51182">
    <property type="entry name" value="RmlC-like cupins"/>
    <property type="match status" value="1"/>
</dbReference>
<name>A0A975XKX6_9MICC</name>
<sequence length="200" mass="21687">MQTNELVSRNIRRFRLERDLSLGELAARAGLSKQTLSKVEAGVGNPTVETLERIGQGLGVGMLRLLTEWGTQVHLSPAAGASWRAAQAGQARHLDRVYGSGYVRTQLLRIEEGTERRVVEPGGTGTLHQLYVISGVLEAGPEADLRILGAGDFLRFPGDVRHGYRAVDGPSVSHLTTTAPSVPQFVRQDIERAEGLRAGR</sequence>
<protein>
    <submittedName>
        <fullName evidence="3">XRE family transcriptional regulator</fullName>
    </submittedName>
</protein>
<evidence type="ECO:0000256" key="1">
    <source>
        <dbReference type="ARBA" id="ARBA00023125"/>
    </source>
</evidence>
<dbReference type="GO" id="GO:0005829">
    <property type="term" value="C:cytosol"/>
    <property type="evidence" value="ECO:0007669"/>
    <property type="project" value="TreeGrafter"/>
</dbReference>
<dbReference type="AlphaFoldDB" id="A0A975XKX6"/>
<evidence type="ECO:0000313" key="4">
    <source>
        <dbReference type="Proteomes" id="UP000680588"/>
    </source>
</evidence>
<dbReference type="InterPro" id="IPR001387">
    <property type="entry name" value="Cro/C1-type_HTH"/>
</dbReference>
<dbReference type="Pfam" id="PF01381">
    <property type="entry name" value="HTH_3"/>
    <property type="match status" value="1"/>
</dbReference>
<dbReference type="PANTHER" id="PTHR46797">
    <property type="entry name" value="HTH-TYPE TRANSCRIPTIONAL REGULATOR"/>
    <property type="match status" value="1"/>
</dbReference>
<dbReference type="InterPro" id="IPR011051">
    <property type="entry name" value="RmlC_Cupin_sf"/>
</dbReference>
<dbReference type="GO" id="GO:0003677">
    <property type="term" value="F:DNA binding"/>
    <property type="evidence" value="ECO:0007669"/>
    <property type="project" value="UniProtKB-KW"/>
</dbReference>